<dbReference type="InterPro" id="IPR028427">
    <property type="entry name" value="Met_Sox_Rdtase_MsrB"/>
</dbReference>
<dbReference type="GO" id="GO:0005737">
    <property type="term" value="C:cytoplasm"/>
    <property type="evidence" value="ECO:0007669"/>
    <property type="project" value="TreeGrafter"/>
</dbReference>
<dbReference type="GO" id="GO:0033743">
    <property type="term" value="F:peptide-methionine (R)-S-oxide reductase activity"/>
    <property type="evidence" value="ECO:0007669"/>
    <property type="project" value="UniProtKB-EC"/>
</dbReference>
<dbReference type="InterPro" id="IPR002579">
    <property type="entry name" value="Met_Sox_Rdtase_MsrB_dom"/>
</dbReference>
<dbReference type="InterPro" id="IPR011057">
    <property type="entry name" value="Mss4-like_sf"/>
</dbReference>
<evidence type="ECO:0000256" key="1">
    <source>
        <dbReference type="ARBA" id="ARBA00012499"/>
    </source>
</evidence>
<dbReference type="EMBL" id="RYYV01000002">
    <property type="protein sequence ID" value="RUL78996.1"/>
    <property type="molecule type" value="Genomic_DNA"/>
</dbReference>
<evidence type="ECO:0000259" key="4">
    <source>
        <dbReference type="PROSITE" id="PS51790"/>
    </source>
</evidence>
<dbReference type="GO" id="GO:0006979">
    <property type="term" value="P:response to oxidative stress"/>
    <property type="evidence" value="ECO:0007669"/>
    <property type="project" value="InterPro"/>
</dbReference>
<dbReference type="RefSeq" id="WP_126683453.1">
    <property type="nucleotide sequence ID" value="NZ_RYYV01000002.1"/>
</dbReference>
<dbReference type="Proteomes" id="UP000274358">
    <property type="component" value="Unassembled WGS sequence"/>
</dbReference>
<accession>A0A432M9X1</accession>
<evidence type="ECO:0000256" key="3">
    <source>
        <dbReference type="ARBA" id="ARBA00048488"/>
    </source>
</evidence>
<evidence type="ECO:0000313" key="5">
    <source>
        <dbReference type="EMBL" id="RUL78996.1"/>
    </source>
</evidence>
<dbReference type="Pfam" id="PF01641">
    <property type="entry name" value="SelR"/>
    <property type="match status" value="1"/>
</dbReference>
<reference evidence="5 6" key="1">
    <citation type="submission" date="2018-12" db="EMBL/GenBank/DDBJ databases">
        <title>Dyella dinghuensis sp. nov. DHOA06 and Dyella choica sp. nov. 4M-K27, isolated from forest soil.</title>
        <authorList>
            <person name="Qiu L.-H."/>
            <person name="Gao Z.-H."/>
        </authorList>
    </citation>
    <scope>NUCLEOTIDE SEQUENCE [LARGE SCALE GENOMIC DNA]</scope>
    <source>
        <strain evidence="5 6">4M-K27</strain>
    </source>
</reference>
<sequence>MTKLRKNAQKSSQPFAVIHTDEEWRERLTPEQYEVLRGHGTELPGSCALLYETRPGAFTCAGCGQKIFIGGSKFNSRTGWPSFNEPVAGSIGTSQDQSFGMERTEVHCSRCGGHLGHVFPDGPPPTGLRYCINGVAMNFVPD</sequence>
<dbReference type="PROSITE" id="PS51790">
    <property type="entry name" value="MSRB"/>
    <property type="match status" value="1"/>
</dbReference>
<dbReference type="PANTHER" id="PTHR10173">
    <property type="entry name" value="METHIONINE SULFOXIDE REDUCTASE"/>
    <property type="match status" value="1"/>
</dbReference>
<gene>
    <name evidence="5" type="primary">msrB</name>
    <name evidence="5" type="ORF">EKH80_04145</name>
</gene>
<feature type="domain" description="MsrB" evidence="4">
    <location>
        <begin position="21"/>
        <end position="142"/>
    </location>
</feature>
<dbReference type="AlphaFoldDB" id="A0A432M9X1"/>
<dbReference type="OrthoDB" id="9785497at2"/>
<dbReference type="NCBIfam" id="TIGR00357">
    <property type="entry name" value="peptide-methionine (R)-S-oxide reductase MsrB"/>
    <property type="match status" value="1"/>
</dbReference>
<organism evidence="5 6">
    <name type="scientific">Dyella choica</name>
    <dbReference type="NCBI Taxonomy" id="1927959"/>
    <lineage>
        <taxon>Bacteria</taxon>
        <taxon>Pseudomonadati</taxon>
        <taxon>Pseudomonadota</taxon>
        <taxon>Gammaproteobacteria</taxon>
        <taxon>Lysobacterales</taxon>
        <taxon>Rhodanobacteraceae</taxon>
        <taxon>Dyella</taxon>
    </lineage>
</organism>
<comment type="catalytic activity">
    <reaction evidence="3">
        <text>L-methionyl-[protein] + [thioredoxin]-disulfide + H2O = L-methionyl-(R)-S-oxide-[protein] + [thioredoxin]-dithiol</text>
        <dbReference type="Rhea" id="RHEA:24164"/>
        <dbReference type="Rhea" id="RHEA-COMP:10698"/>
        <dbReference type="Rhea" id="RHEA-COMP:10700"/>
        <dbReference type="Rhea" id="RHEA-COMP:12313"/>
        <dbReference type="Rhea" id="RHEA-COMP:12314"/>
        <dbReference type="ChEBI" id="CHEBI:15377"/>
        <dbReference type="ChEBI" id="CHEBI:16044"/>
        <dbReference type="ChEBI" id="CHEBI:29950"/>
        <dbReference type="ChEBI" id="CHEBI:45764"/>
        <dbReference type="ChEBI" id="CHEBI:50058"/>
        <dbReference type="EC" id="1.8.4.12"/>
    </reaction>
</comment>
<evidence type="ECO:0000313" key="6">
    <source>
        <dbReference type="Proteomes" id="UP000274358"/>
    </source>
</evidence>
<evidence type="ECO:0000256" key="2">
    <source>
        <dbReference type="ARBA" id="ARBA00023002"/>
    </source>
</evidence>
<comment type="caution">
    <text evidence="5">The sequence shown here is derived from an EMBL/GenBank/DDBJ whole genome shotgun (WGS) entry which is preliminary data.</text>
</comment>
<protein>
    <recommendedName>
        <fullName evidence="1">peptide-methionine (R)-S-oxide reductase</fullName>
        <ecNumber evidence="1">1.8.4.12</ecNumber>
    </recommendedName>
</protein>
<keyword evidence="6" id="KW-1185">Reference proteome</keyword>
<dbReference type="PANTHER" id="PTHR10173:SF57">
    <property type="entry name" value="PEPTIDE-METHIONINE (R)-S-OXIDE REDUCTASE"/>
    <property type="match status" value="1"/>
</dbReference>
<keyword evidence="2 5" id="KW-0560">Oxidoreductase</keyword>
<name>A0A432M9X1_9GAMM</name>
<dbReference type="Gene3D" id="2.170.150.20">
    <property type="entry name" value="Peptide methionine sulfoxide reductase"/>
    <property type="match status" value="1"/>
</dbReference>
<proteinExistence type="predicted"/>
<dbReference type="SUPFAM" id="SSF51316">
    <property type="entry name" value="Mss4-like"/>
    <property type="match status" value="1"/>
</dbReference>
<dbReference type="EC" id="1.8.4.12" evidence="1"/>
<dbReference type="GO" id="GO:0030091">
    <property type="term" value="P:protein repair"/>
    <property type="evidence" value="ECO:0007669"/>
    <property type="project" value="InterPro"/>
</dbReference>